<evidence type="ECO:0000256" key="2">
    <source>
        <dbReference type="ARBA" id="ARBA00023004"/>
    </source>
</evidence>
<dbReference type="Gene3D" id="3.40.30.10">
    <property type="entry name" value="Glutaredoxin"/>
    <property type="match status" value="1"/>
</dbReference>
<sequence>MKPFYLFCIVVVALVCSQATNAALDRVGDFALLDNVGEFHQLSRYRHRQAMVLMAYDESCTTMPSLVADFSELASEFSEAGVEFFLIDSLDLGRPRFAAEGFEFPVLEDDGQLVSGSLGIRNAGDVLVLNPERLSLYYRGSVSNELQQTLARVLEDSVSDTVTGPTNGCEINYLVKDTHAQSPPDYVKDVAPIIIENCTECHKQGGVGPFALDSYIMMLGWSPMIREVLLNKRMPPTQVDPYIGHSENARYLTKKELQTVIHWIDAGAPQGAVNSDPLEALGALVGGAENDEWVLGEPDYIVTGPQNDVPPTGVMDYLYANIELPFAEDKWVKAIQYRAGDASVLHHLMTFVTAPDEDFWGAERDQTSVTRRFVEGYSPGNLNVREFSEGTGVFIPQGHRLSMQFHYVTNGQRTTDETLLGLYFSDEEYLQEQLAQAVSSRFVLPPNEPNHAMHAEHVFDEDVVLTGVRARMNYRGKKMKFAVEEAGGELREIFSVPAYNYGWQPHYILNQAEVISAGTKVHVIGAFDNSVSNPTNPDPEKEIGFGLNSWDEMFTGYFTFYSVP</sequence>
<evidence type="ECO:0000256" key="5">
    <source>
        <dbReference type="SAM" id="SignalP"/>
    </source>
</evidence>
<dbReference type="InterPro" id="IPR036249">
    <property type="entry name" value="Thioredoxin-like_sf"/>
</dbReference>
<keyword evidence="1 4" id="KW-0479">Metal-binding</keyword>
<keyword evidence="3" id="KW-1015">Disulfide bond</keyword>
<evidence type="ECO:0000256" key="3">
    <source>
        <dbReference type="ARBA" id="ARBA00023157"/>
    </source>
</evidence>
<dbReference type="InterPro" id="IPR000866">
    <property type="entry name" value="AhpC/TSA"/>
</dbReference>
<dbReference type="Pfam" id="PF00578">
    <property type="entry name" value="AhpC-TSA"/>
    <property type="match status" value="1"/>
</dbReference>
<evidence type="ECO:0000256" key="4">
    <source>
        <dbReference type="PROSITE-ProRule" id="PRU00433"/>
    </source>
</evidence>
<evidence type="ECO:0000313" key="7">
    <source>
        <dbReference type="EMBL" id="PDH33424.1"/>
    </source>
</evidence>
<evidence type="ECO:0000313" key="8">
    <source>
        <dbReference type="Proteomes" id="UP000219329"/>
    </source>
</evidence>
<organism evidence="7 8">
    <name type="scientific">OM182 bacterium MED-G28</name>
    <dbReference type="NCBI Taxonomy" id="1986256"/>
    <lineage>
        <taxon>Bacteria</taxon>
        <taxon>Pseudomonadati</taxon>
        <taxon>Pseudomonadota</taxon>
        <taxon>Gammaproteobacteria</taxon>
        <taxon>OMG group</taxon>
        <taxon>OM182 clade</taxon>
    </lineage>
</organism>
<dbReference type="GO" id="GO:0005507">
    <property type="term" value="F:copper ion binding"/>
    <property type="evidence" value="ECO:0007669"/>
    <property type="project" value="InterPro"/>
</dbReference>
<dbReference type="InterPro" id="IPR009056">
    <property type="entry name" value="Cyt_c-like_dom"/>
</dbReference>
<feature type="signal peptide" evidence="5">
    <location>
        <begin position="1"/>
        <end position="22"/>
    </location>
</feature>
<feature type="chain" id="PRO_5012111038" description="Cytochrome c domain-containing protein" evidence="5">
    <location>
        <begin position="23"/>
        <end position="564"/>
    </location>
</feature>
<dbReference type="GO" id="GO:0016715">
    <property type="term" value="F:oxidoreductase activity, acting on paired donors, with incorporation or reduction of molecular oxygen, reduced ascorbate as one donor, and incorporation of one atom of oxygen"/>
    <property type="evidence" value="ECO:0007669"/>
    <property type="project" value="InterPro"/>
</dbReference>
<dbReference type="GO" id="GO:0020037">
    <property type="term" value="F:heme binding"/>
    <property type="evidence" value="ECO:0007669"/>
    <property type="project" value="InterPro"/>
</dbReference>
<keyword evidence="4" id="KW-0349">Heme</keyword>
<dbReference type="AlphaFoldDB" id="A0A2A5WAT9"/>
<name>A0A2A5WAT9_9GAMM</name>
<accession>A0A2A5WAT9</accession>
<dbReference type="Proteomes" id="UP000219329">
    <property type="component" value="Unassembled WGS sequence"/>
</dbReference>
<dbReference type="Gene3D" id="2.60.120.310">
    <property type="entry name" value="Copper type II, ascorbate-dependent monooxygenase, N-terminal domain"/>
    <property type="match status" value="1"/>
</dbReference>
<keyword evidence="2 4" id="KW-0408">Iron</keyword>
<evidence type="ECO:0000259" key="6">
    <source>
        <dbReference type="PROSITE" id="PS51007"/>
    </source>
</evidence>
<dbReference type="Gene3D" id="2.60.120.230">
    <property type="match status" value="1"/>
</dbReference>
<dbReference type="SUPFAM" id="SSF52833">
    <property type="entry name" value="Thioredoxin-like"/>
    <property type="match status" value="1"/>
</dbReference>
<keyword evidence="5" id="KW-0732">Signal</keyword>
<dbReference type="GO" id="GO:0009055">
    <property type="term" value="F:electron transfer activity"/>
    <property type="evidence" value="ECO:0007669"/>
    <property type="project" value="InterPro"/>
</dbReference>
<dbReference type="SUPFAM" id="SSF49742">
    <property type="entry name" value="PHM/PNGase F"/>
    <property type="match status" value="2"/>
</dbReference>
<proteinExistence type="predicted"/>
<dbReference type="GO" id="GO:0016209">
    <property type="term" value="F:antioxidant activity"/>
    <property type="evidence" value="ECO:0007669"/>
    <property type="project" value="InterPro"/>
</dbReference>
<feature type="domain" description="Cytochrome c" evidence="6">
    <location>
        <begin position="185"/>
        <end position="268"/>
    </location>
</feature>
<dbReference type="InterPro" id="IPR036939">
    <property type="entry name" value="Cu2_ascorb_mOase_N_sf"/>
</dbReference>
<evidence type="ECO:0000256" key="1">
    <source>
        <dbReference type="ARBA" id="ARBA00022723"/>
    </source>
</evidence>
<gene>
    <name evidence="7" type="ORF">CNF02_08225</name>
</gene>
<dbReference type="InterPro" id="IPR014784">
    <property type="entry name" value="Cu2_ascorb_mOase-like_C"/>
</dbReference>
<dbReference type="InterPro" id="IPR008977">
    <property type="entry name" value="PHM/PNGase_F_dom_sf"/>
</dbReference>
<dbReference type="PROSITE" id="PS51007">
    <property type="entry name" value="CYTC"/>
    <property type="match status" value="1"/>
</dbReference>
<reference evidence="7 8" key="1">
    <citation type="submission" date="2017-08" db="EMBL/GenBank/DDBJ databases">
        <title>Fine stratification of microbial communities through a metagenomic profile of the photic zone.</title>
        <authorList>
            <person name="Haro-Moreno J.M."/>
            <person name="Lopez-Perez M."/>
            <person name="De La Torre J."/>
            <person name="Picazo A."/>
            <person name="Camacho A."/>
            <person name="Rodriguez-Valera F."/>
        </authorList>
    </citation>
    <scope>NUCLEOTIDE SEQUENCE [LARGE SCALE GENOMIC DNA]</scope>
    <source>
        <strain evidence="7">MED-G28</strain>
    </source>
</reference>
<dbReference type="EMBL" id="NTJZ01000008">
    <property type="protein sequence ID" value="PDH33424.1"/>
    <property type="molecule type" value="Genomic_DNA"/>
</dbReference>
<protein>
    <recommendedName>
        <fullName evidence="6">Cytochrome c domain-containing protein</fullName>
    </recommendedName>
</protein>
<comment type="caution">
    <text evidence="7">The sequence shown here is derived from an EMBL/GenBank/DDBJ whole genome shotgun (WGS) entry which is preliminary data.</text>
</comment>